<evidence type="ECO:0000313" key="1">
    <source>
        <dbReference type="EMBL" id="AUB34227.1"/>
    </source>
</evidence>
<sequence length="94" mass="10688">MLSGTIQPYSQRQTVLRTDDGDFLIPGQEIHRLGLWRMLRLGLLWGQKATAQADQSFMNDTQFLGIIGIIKFNTLQLENLSALIEASKQLQRQT</sequence>
<dbReference type="KEGG" id="nfl:COO91_00040"/>
<name>A0A2K8SFL2_9NOSO</name>
<keyword evidence="2" id="KW-1185">Reference proteome</keyword>
<organism evidence="1 2">
    <name type="scientific">Nostoc flagelliforme CCNUN1</name>
    <dbReference type="NCBI Taxonomy" id="2038116"/>
    <lineage>
        <taxon>Bacteria</taxon>
        <taxon>Bacillati</taxon>
        <taxon>Cyanobacteriota</taxon>
        <taxon>Cyanophyceae</taxon>
        <taxon>Nostocales</taxon>
        <taxon>Nostocaceae</taxon>
        <taxon>Nostoc</taxon>
    </lineage>
</organism>
<accession>A0A2K8SFL2</accession>
<dbReference type="AlphaFoldDB" id="A0A2K8SFL2"/>
<proteinExistence type="predicted"/>
<gene>
    <name evidence="1" type="ORF">COO91_00040</name>
</gene>
<dbReference type="EMBL" id="CP024785">
    <property type="protein sequence ID" value="AUB34227.1"/>
    <property type="molecule type" value="Genomic_DNA"/>
</dbReference>
<evidence type="ECO:0000313" key="2">
    <source>
        <dbReference type="Proteomes" id="UP000232003"/>
    </source>
</evidence>
<protein>
    <submittedName>
        <fullName evidence="1">Uncharacterized protein</fullName>
    </submittedName>
</protein>
<dbReference type="Proteomes" id="UP000232003">
    <property type="component" value="Chromosome"/>
</dbReference>
<dbReference type="RefSeq" id="WP_100896907.1">
    <property type="nucleotide sequence ID" value="NZ_CAWNNC010000001.1"/>
</dbReference>
<reference evidence="1 2" key="1">
    <citation type="submission" date="2017-11" db="EMBL/GenBank/DDBJ databases">
        <title>Complete genome of a free-living desiccation-tolerant cyanobacterium and its photosynthetic adaptation to extreme terrestrial habitat.</title>
        <authorList>
            <person name="Shang J."/>
        </authorList>
    </citation>
    <scope>NUCLEOTIDE SEQUENCE [LARGE SCALE GENOMIC DNA]</scope>
    <source>
        <strain evidence="1 2">CCNUN1</strain>
    </source>
</reference>